<proteinExistence type="predicted"/>
<gene>
    <name evidence="1" type="ORF">DPMN_016323</name>
</gene>
<dbReference type="Proteomes" id="UP000828390">
    <property type="component" value="Unassembled WGS sequence"/>
</dbReference>
<organism evidence="1 2">
    <name type="scientific">Dreissena polymorpha</name>
    <name type="common">Zebra mussel</name>
    <name type="synonym">Mytilus polymorpha</name>
    <dbReference type="NCBI Taxonomy" id="45954"/>
    <lineage>
        <taxon>Eukaryota</taxon>
        <taxon>Metazoa</taxon>
        <taxon>Spiralia</taxon>
        <taxon>Lophotrochozoa</taxon>
        <taxon>Mollusca</taxon>
        <taxon>Bivalvia</taxon>
        <taxon>Autobranchia</taxon>
        <taxon>Heteroconchia</taxon>
        <taxon>Euheterodonta</taxon>
        <taxon>Imparidentia</taxon>
        <taxon>Neoheterodontei</taxon>
        <taxon>Myida</taxon>
        <taxon>Dreissenoidea</taxon>
        <taxon>Dreissenidae</taxon>
        <taxon>Dreissena</taxon>
    </lineage>
</organism>
<keyword evidence="2" id="KW-1185">Reference proteome</keyword>
<reference evidence="1" key="1">
    <citation type="journal article" date="2019" name="bioRxiv">
        <title>The Genome of the Zebra Mussel, Dreissena polymorpha: A Resource for Invasive Species Research.</title>
        <authorList>
            <person name="McCartney M.A."/>
            <person name="Auch B."/>
            <person name="Kono T."/>
            <person name="Mallez S."/>
            <person name="Zhang Y."/>
            <person name="Obille A."/>
            <person name="Becker A."/>
            <person name="Abrahante J.E."/>
            <person name="Garbe J."/>
            <person name="Badalamenti J.P."/>
            <person name="Herman A."/>
            <person name="Mangelson H."/>
            <person name="Liachko I."/>
            <person name="Sullivan S."/>
            <person name="Sone E.D."/>
            <person name="Koren S."/>
            <person name="Silverstein K.A.T."/>
            <person name="Beckman K.B."/>
            <person name="Gohl D.M."/>
        </authorList>
    </citation>
    <scope>NUCLEOTIDE SEQUENCE</scope>
    <source>
        <strain evidence="1">Duluth1</strain>
        <tissue evidence="1">Whole animal</tissue>
    </source>
</reference>
<reference evidence="1" key="2">
    <citation type="submission" date="2020-11" db="EMBL/GenBank/DDBJ databases">
        <authorList>
            <person name="McCartney M.A."/>
            <person name="Auch B."/>
            <person name="Kono T."/>
            <person name="Mallez S."/>
            <person name="Becker A."/>
            <person name="Gohl D.M."/>
            <person name="Silverstein K.A.T."/>
            <person name="Koren S."/>
            <person name="Bechman K.B."/>
            <person name="Herman A."/>
            <person name="Abrahante J.E."/>
            <person name="Garbe J."/>
        </authorList>
    </citation>
    <scope>NUCLEOTIDE SEQUENCE</scope>
    <source>
        <strain evidence="1">Duluth1</strain>
        <tissue evidence="1">Whole animal</tissue>
    </source>
</reference>
<protein>
    <submittedName>
        <fullName evidence="1">Uncharacterized protein</fullName>
    </submittedName>
</protein>
<accession>A0A9D4NED6</accession>
<dbReference type="EMBL" id="JAIWYP010000001">
    <property type="protein sequence ID" value="KAH3892209.1"/>
    <property type="molecule type" value="Genomic_DNA"/>
</dbReference>
<evidence type="ECO:0000313" key="2">
    <source>
        <dbReference type="Proteomes" id="UP000828390"/>
    </source>
</evidence>
<dbReference type="AlphaFoldDB" id="A0A9D4NED6"/>
<comment type="caution">
    <text evidence="1">The sequence shown here is derived from an EMBL/GenBank/DDBJ whole genome shotgun (WGS) entry which is preliminary data.</text>
</comment>
<name>A0A9D4NED6_DREPO</name>
<sequence>MATALTVVEKNIQDTFSENGNHPLVKLVANEKLKSAYKKNKRLVSSYTESVLVKEACSVIMQEQIDVKPGEHKDANILQKSSTWLTTPYGRKMCKDKSDELPKQNGTKRNKIQKEYNKAGVTALERSMLTTGQVKQLHCEFLVLPFLINRHIRILDKNSDYWLHIQPNFWVLRWWGVTCFRPESCRTIQLQGHLT</sequence>
<evidence type="ECO:0000313" key="1">
    <source>
        <dbReference type="EMBL" id="KAH3892209.1"/>
    </source>
</evidence>